<dbReference type="InterPro" id="IPR045562">
    <property type="entry name" value="RecG_dom3_C"/>
</dbReference>
<dbReference type="InterPro" id="IPR027417">
    <property type="entry name" value="P-loop_NTPase"/>
</dbReference>
<keyword evidence="3" id="KW-0378">Hydrolase</keyword>
<dbReference type="PROSITE" id="PS51192">
    <property type="entry name" value="HELICASE_ATP_BIND_1"/>
    <property type="match status" value="1"/>
</dbReference>
<dbReference type="OrthoDB" id="9804325at2"/>
<dbReference type="PANTHER" id="PTHR47964">
    <property type="entry name" value="ATP-DEPENDENT DNA HELICASE HOMOLOG RECG, CHLOROPLASTIC"/>
    <property type="match status" value="1"/>
</dbReference>
<dbReference type="SUPFAM" id="SSF52540">
    <property type="entry name" value="P-loop containing nucleoside triphosphate hydrolases"/>
    <property type="match status" value="2"/>
</dbReference>
<dbReference type="CDD" id="cd04488">
    <property type="entry name" value="RecG_wedge_OBF"/>
    <property type="match status" value="1"/>
</dbReference>
<dbReference type="Pfam" id="PF01336">
    <property type="entry name" value="tRNA_anti-codon"/>
    <property type="match status" value="1"/>
</dbReference>
<organism evidence="10 11">
    <name type="scientific">Miniimonas arenae</name>
    <dbReference type="NCBI Taxonomy" id="676201"/>
    <lineage>
        <taxon>Bacteria</taxon>
        <taxon>Bacillati</taxon>
        <taxon>Actinomycetota</taxon>
        <taxon>Actinomycetes</taxon>
        <taxon>Micrococcales</taxon>
        <taxon>Beutenbergiaceae</taxon>
        <taxon>Miniimonas</taxon>
    </lineage>
</organism>
<dbReference type="SUPFAM" id="SSF50249">
    <property type="entry name" value="Nucleic acid-binding proteins"/>
    <property type="match status" value="1"/>
</dbReference>
<evidence type="ECO:0000313" key="10">
    <source>
        <dbReference type="EMBL" id="TNU74026.1"/>
    </source>
</evidence>
<dbReference type="Pfam" id="PF00270">
    <property type="entry name" value="DEAD"/>
    <property type="match status" value="1"/>
</dbReference>
<proteinExistence type="predicted"/>
<dbReference type="AlphaFoldDB" id="A0A5C5BCQ8"/>
<dbReference type="SMART" id="SM00490">
    <property type="entry name" value="HELICc"/>
    <property type="match status" value="1"/>
</dbReference>
<dbReference type="PROSITE" id="PS51194">
    <property type="entry name" value="HELICASE_CTER"/>
    <property type="match status" value="1"/>
</dbReference>
<keyword evidence="11" id="KW-1185">Reference proteome</keyword>
<dbReference type="GO" id="GO:0003677">
    <property type="term" value="F:DNA binding"/>
    <property type="evidence" value="ECO:0007669"/>
    <property type="project" value="UniProtKB-KW"/>
</dbReference>
<dbReference type="InterPro" id="IPR011545">
    <property type="entry name" value="DEAD/DEAH_box_helicase_dom"/>
</dbReference>
<evidence type="ECO:0000313" key="11">
    <source>
        <dbReference type="Proteomes" id="UP000313849"/>
    </source>
</evidence>
<dbReference type="Pfam" id="PF19833">
    <property type="entry name" value="RecG_dom3_C"/>
    <property type="match status" value="1"/>
</dbReference>
<comment type="caution">
    <text evidence="10">The sequence shown here is derived from an EMBL/GenBank/DDBJ whole genome shotgun (WGS) entry which is preliminary data.</text>
</comment>
<feature type="domain" description="Helicase ATP-binding" evidence="8">
    <location>
        <begin position="282"/>
        <end position="455"/>
    </location>
</feature>
<dbReference type="SMART" id="SM00487">
    <property type="entry name" value="DEXDc"/>
    <property type="match status" value="1"/>
</dbReference>
<accession>A0A5C5BCQ8</accession>
<gene>
    <name evidence="10" type="ORF">FH969_08390</name>
</gene>
<evidence type="ECO:0000256" key="6">
    <source>
        <dbReference type="ARBA" id="ARBA00023125"/>
    </source>
</evidence>
<dbReference type="InterPro" id="IPR014001">
    <property type="entry name" value="Helicase_ATP-bd"/>
</dbReference>
<feature type="domain" description="Helicase C-terminal" evidence="9">
    <location>
        <begin position="534"/>
        <end position="692"/>
    </location>
</feature>
<reference evidence="10 11" key="1">
    <citation type="submission" date="2019-06" db="EMBL/GenBank/DDBJ databases">
        <title>Draft genome sequence of Miniimonas arenae KCTC 19750T isolated from sea sand.</title>
        <authorList>
            <person name="Park S.-J."/>
        </authorList>
    </citation>
    <scope>NUCLEOTIDE SEQUENCE [LARGE SCALE GENOMIC DNA]</scope>
    <source>
        <strain evidence="10 11">KCTC 19750</strain>
    </source>
</reference>
<keyword evidence="5" id="KW-0067">ATP-binding</keyword>
<evidence type="ECO:0000259" key="9">
    <source>
        <dbReference type="PROSITE" id="PS51194"/>
    </source>
</evidence>
<evidence type="ECO:0000256" key="7">
    <source>
        <dbReference type="ARBA" id="ARBA00023204"/>
    </source>
</evidence>
<evidence type="ECO:0000256" key="4">
    <source>
        <dbReference type="ARBA" id="ARBA00022806"/>
    </source>
</evidence>
<dbReference type="InterPro" id="IPR004365">
    <property type="entry name" value="NA-bd_OB_tRNA"/>
</dbReference>
<dbReference type="GO" id="GO:0003678">
    <property type="term" value="F:DNA helicase activity"/>
    <property type="evidence" value="ECO:0007669"/>
    <property type="project" value="TreeGrafter"/>
</dbReference>
<evidence type="ECO:0000256" key="5">
    <source>
        <dbReference type="ARBA" id="ARBA00022840"/>
    </source>
</evidence>
<dbReference type="InterPro" id="IPR047112">
    <property type="entry name" value="RecG/Mfd"/>
</dbReference>
<dbReference type="Gene3D" id="2.40.50.140">
    <property type="entry name" value="Nucleic acid-binding proteins"/>
    <property type="match status" value="1"/>
</dbReference>
<evidence type="ECO:0000256" key="3">
    <source>
        <dbReference type="ARBA" id="ARBA00022801"/>
    </source>
</evidence>
<keyword evidence="4 10" id="KW-0347">Helicase</keyword>
<protein>
    <submittedName>
        <fullName evidence="10">ATP-dependent DNA helicase RecG</fullName>
    </submittedName>
</protein>
<dbReference type="InterPro" id="IPR001650">
    <property type="entry name" value="Helicase_C-like"/>
</dbReference>
<dbReference type="PANTHER" id="PTHR47964:SF1">
    <property type="entry name" value="ATP-DEPENDENT DNA HELICASE HOMOLOG RECG, CHLOROPLASTIC"/>
    <property type="match status" value="1"/>
</dbReference>
<keyword evidence="6" id="KW-0238">DNA-binding</keyword>
<dbReference type="Proteomes" id="UP000313849">
    <property type="component" value="Unassembled WGS sequence"/>
</dbReference>
<sequence length="765" mass="81476">MDRSLRLALGDSQAKKFARLGLVTVRDLLEHYPRRAVDPGELTDLSKVEVGRHVMVIVEIASLTSRQRRAGRGAVVTIEVTDGTRRLPLVYFAPHQGRVAYLEQRLPVGRRVTVDGKVGMNNGRLQIVHPRIDVVDSGLSDAEIEAQAQRPRLLYGQTRGLTSERIGATLRGQLDRLRDEDLPDPVPFEVRMSEGLLGHATALRALHEPETFRDFLAAQDALRFEEAFVLQAAMARRRAEAAADPATARPTRMQGLLDAFDASLPFVLTAGQLDVGGVISAELAGTVPMHRLLQGEVGSGKTLVALRAMLQVVDAGGQAALLAPTEVLAAQHERSIRAMLGPLAEGGMLGGADDATRVVLLTGSMSAGQRRKALAEAAGGSAGIVIGTHALLQEHVQFADLGLVVVDEQHRFGVEQRDALRAKGRTAPHLLVMTATPIPRTVAMTIFGDLEVSTLRDVPAGRAAVETFVVPEHNERWTDRMWQRVAEEVAQGRRAYVVCPRISASAGEAGEDFTAVDPDPDDAAALAAPVGAAGSPSAIPAVSGHADDGEHGPVRELASVEAVVERLRTLPALAGVPIGALHGRLAAEEKESAMAAFASGETPVLVSTTVVEVGVDVAEASVMVVLDADRFGLSQLHQLRGRIGRGALPGVCFAVCPLPFPGRNEAPSPSLERLLTFAGTRDGFALAEADLVQRREGDVLGAAQHGRGSTLRLLRVVTDEKVIVAARDAARALVAQDPTFAEHPDLAAAIERTLEGDREEFLERG</sequence>
<keyword evidence="1" id="KW-0547">Nucleotide-binding</keyword>
<evidence type="ECO:0000256" key="2">
    <source>
        <dbReference type="ARBA" id="ARBA00022763"/>
    </source>
</evidence>
<dbReference type="Gene3D" id="3.40.50.300">
    <property type="entry name" value="P-loop containing nucleotide triphosphate hydrolases"/>
    <property type="match status" value="2"/>
</dbReference>
<dbReference type="GO" id="GO:0016787">
    <property type="term" value="F:hydrolase activity"/>
    <property type="evidence" value="ECO:0007669"/>
    <property type="project" value="UniProtKB-KW"/>
</dbReference>
<name>A0A5C5BCQ8_9MICO</name>
<dbReference type="InterPro" id="IPR012340">
    <property type="entry name" value="NA-bd_OB-fold"/>
</dbReference>
<dbReference type="GO" id="GO:0005524">
    <property type="term" value="F:ATP binding"/>
    <property type="evidence" value="ECO:0007669"/>
    <property type="project" value="UniProtKB-KW"/>
</dbReference>
<dbReference type="Pfam" id="PF00271">
    <property type="entry name" value="Helicase_C"/>
    <property type="match status" value="1"/>
</dbReference>
<evidence type="ECO:0000256" key="1">
    <source>
        <dbReference type="ARBA" id="ARBA00022741"/>
    </source>
</evidence>
<dbReference type="EMBL" id="VENP01000027">
    <property type="protein sequence ID" value="TNU74026.1"/>
    <property type="molecule type" value="Genomic_DNA"/>
</dbReference>
<keyword evidence="2" id="KW-0227">DNA damage</keyword>
<dbReference type="GO" id="GO:0006281">
    <property type="term" value="P:DNA repair"/>
    <property type="evidence" value="ECO:0007669"/>
    <property type="project" value="UniProtKB-KW"/>
</dbReference>
<evidence type="ECO:0000259" key="8">
    <source>
        <dbReference type="PROSITE" id="PS51192"/>
    </source>
</evidence>
<keyword evidence="7" id="KW-0234">DNA repair</keyword>